<dbReference type="SUPFAM" id="SSF52080">
    <property type="entry name" value="Ribosomal proteins L15p and L18e"/>
    <property type="match status" value="1"/>
</dbReference>
<feature type="domain" description="Large ribosomal subunit protein uL15/eL18" evidence="7">
    <location>
        <begin position="84"/>
        <end position="144"/>
    </location>
</feature>
<keyword evidence="4" id="KW-0694">RNA-binding</keyword>
<dbReference type="PROSITE" id="PS00475">
    <property type="entry name" value="RIBOSOMAL_L15"/>
    <property type="match status" value="1"/>
</dbReference>
<accession>E1RCM8</accession>
<dbReference type="GO" id="GO:0006412">
    <property type="term" value="P:translation"/>
    <property type="evidence" value="ECO:0007669"/>
    <property type="project" value="UniProtKB-UniRule"/>
</dbReference>
<dbReference type="eggNOG" id="COG0200">
    <property type="taxonomic scope" value="Bacteria"/>
</dbReference>
<dbReference type="EMBL" id="CP002116">
    <property type="protein sequence ID" value="ADK80108.1"/>
    <property type="molecule type" value="Genomic_DNA"/>
</dbReference>
<feature type="region of interest" description="Disordered" evidence="6">
    <location>
        <begin position="1"/>
        <end position="45"/>
    </location>
</feature>
<feature type="compositionally biased region" description="Gly residues" evidence="6">
    <location>
        <begin position="19"/>
        <end position="33"/>
    </location>
</feature>
<dbReference type="GO" id="GO:0019843">
    <property type="term" value="F:rRNA binding"/>
    <property type="evidence" value="ECO:0007669"/>
    <property type="project" value="UniProtKB-UniRule"/>
</dbReference>
<evidence type="ECO:0000256" key="3">
    <source>
        <dbReference type="ARBA" id="ARBA00023274"/>
    </source>
</evidence>
<dbReference type="STRING" id="573413.Spirs_0974"/>
<evidence type="ECO:0000313" key="8">
    <source>
        <dbReference type="EMBL" id="ADK80108.1"/>
    </source>
</evidence>
<keyword evidence="2 4" id="KW-0689">Ribosomal protein</keyword>
<evidence type="ECO:0000313" key="9">
    <source>
        <dbReference type="Proteomes" id="UP000002318"/>
    </source>
</evidence>
<dbReference type="RefSeq" id="WP_013253572.1">
    <property type="nucleotide sequence ID" value="NC_014364.1"/>
</dbReference>
<keyword evidence="9" id="KW-1185">Reference proteome</keyword>
<reference evidence="8 9" key="1">
    <citation type="journal article" date="2010" name="Stand. Genomic Sci.">
        <title>Complete genome sequence of Spirochaeta smaragdinae type strain (SEBR 4228).</title>
        <authorList>
            <person name="Mavromatis K."/>
            <person name="Yasawong M."/>
            <person name="Chertkov O."/>
            <person name="Lapidus A."/>
            <person name="Lucas S."/>
            <person name="Nolan M."/>
            <person name="Del Rio T.G."/>
            <person name="Tice H."/>
            <person name="Cheng J.F."/>
            <person name="Pitluck S."/>
            <person name="Liolios K."/>
            <person name="Ivanova N."/>
            <person name="Tapia R."/>
            <person name="Han C."/>
            <person name="Bruce D."/>
            <person name="Goodwin L."/>
            <person name="Pati A."/>
            <person name="Chen A."/>
            <person name="Palaniappan K."/>
            <person name="Land M."/>
            <person name="Hauser L."/>
            <person name="Chang Y.J."/>
            <person name="Jeffries C.D."/>
            <person name="Detter J.C."/>
            <person name="Rohde M."/>
            <person name="Brambilla E."/>
            <person name="Spring S."/>
            <person name="Goker M."/>
            <person name="Sikorski J."/>
            <person name="Woyke T."/>
            <person name="Bristow J."/>
            <person name="Eisen J.A."/>
            <person name="Markowitz V."/>
            <person name="Hugenholtz P."/>
            <person name="Klenk H.P."/>
            <person name="Kyrpides N.C."/>
        </authorList>
    </citation>
    <scope>NUCLEOTIDE SEQUENCE [LARGE SCALE GENOMIC DNA]</scope>
    <source>
        <strain evidence="9">DSM 11293 / JCM 15392 / SEBR 4228</strain>
    </source>
</reference>
<comment type="similarity">
    <text evidence="1 4 5">Belongs to the universal ribosomal protein uL15 family.</text>
</comment>
<comment type="subunit">
    <text evidence="4">Part of the 50S ribosomal subunit.</text>
</comment>
<dbReference type="Pfam" id="PF00828">
    <property type="entry name" value="Ribosomal_L27A"/>
    <property type="match status" value="1"/>
</dbReference>
<dbReference type="KEGG" id="ssm:Spirs_0974"/>
<protein>
    <recommendedName>
        <fullName evidence="4">Large ribosomal subunit protein uL15</fullName>
    </recommendedName>
</protein>
<evidence type="ECO:0000256" key="5">
    <source>
        <dbReference type="RuleBase" id="RU003888"/>
    </source>
</evidence>
<dbReference type="Gene3D" id="3.100.10.10">
    <property type="match status" value="1"/>
</dbReference>
<evidence type="ECO:0000256" key="2">
    <source>
        <dbReference type="ARBA" id="ARBA00022980"/>
    </source>
</evidence>
<dbReference type="OrthoDB" id="9810293at2"/>
<dbReference type="InterPro" id="IPR030878">
    <property type="entry name" value="Ribosomal_uL15"/>
</dbReference>
<evidence type="ECO:0000256" key="6">
    <source>
        <dbReference type="SAM" id="MobiDB-lite"/>
    </source>
</evidence>
<name>E1RCM8_SEDSS</name>
<dbReference type="HOGENOM" id="CLU_055188_4_2_12"/>
<dbReference type="InterPro" id="IPR001196">
    <property type="entry name" value="Ribosomal_uL15_CS"/>
</dbReference>
<dbReference type="PANTHER" id="PTHR12934">
    <property type="entry name" value="50S RIBOSOMAL PROTEIN L15"/>
    <property type="match status" value="1"/>
</dbReference>
<proteinExistence type="inferred from homology"/>
<dbReference type="Proteomes" id="UP000002318">
    <property type="component" value="Chromosome"/>
</dbReference>
<dbReference type="PANTHER" id="PTHR12934:SF11">
    <property type="entry name" value="LARGE RIBOSOMAL SUBUNIT PROTEIN UL15M"/>
    <property type="match status" value="1"/>
</dbReference>
<sequence length="153" mass="16507">MQNLRVPDGARKRKQIVGRGSGSGRGGYSGRGRNGQNARSGGGVRLGFEGGQMPLYRRIARRGFSNADFREEYETINICDFVGRFDDGDTVTLESLKEKKVLKQGVTKVKVLGNGEIDKKLMIQVDMVSAGAKAKIEKAGGKVTGIEEGNDGK</sequence>
<dbReference type="GO" id="GO:0015934">
    <property type="term" value="C:large ribosomal subunit"/>
    <property type="evidence" value="ECO:0007669"/>
    <property type="project" value="InterPro"/>
</dbReference>
<evidence type="ECO:0000259" key="7">
    <source>
        <dbReference type="Pfam" id="PF00828"/>
    </source>
</evidence>
<evidence type="ECO:0000256" key="4">
    <source>
        <dbReference type="HAMAP-Rule" id="MF_01341"/>
    </source>
</evidence>
<dbReference type="HAMAP" id="MF_01341">
    <property type="entry name" value="Ribosomal_uL15"/>
    <property type="match status" value="1"/>
</dbReference>
<comment type="function">
    <text evidence="4">Binds to the 23S rRNA.</text>
</comment>
<dbReference type="GO" id="GO:0003735">
    <property type="term" value="F:structural constituent of ribosome"/>
    <property type="evidence" value="ECO:0007669"/>
    <property type="project" value="InterPro"/>
</dbReference>
<evidence type="ECO:0000256" key="1">
    <source>
        <dbReference type="ARBA" id="ARBA00007320"/>
    </source>
</evidence>
<dbReference type="InterPro" id="IPR005749">
    <property type="entry name" value="Ribosomal_uL15_bac-type"/>
</dbReference>
<keyword evidence="4" id="KW-0699">rRNA-binding</keyword>
<dbReference type="InterPro" id="IPR036227">
    <property type="entry name" value="Ribosomal_uL15/eL18_sf"/>
</dbReference>
<keyword evidence="3 4" id="KW-0687">Ribonucleoprotein</keyword>
<dbReference type="InterPro" id="IPR021131">
    <property type="entry name" value="Ribosomal_uL15/eL18"/>
</dbReference>
<organism evidence="8 9">
    <name type="scientific">Sediminispirochaeta smaragdinae (strain DSM 11293 / JCM 15392 / SEBR 4228)</name>
    <name type="common">Spirochaeta smaragdinae</name>
    <dbReference type="NCBI Taxonomy" id="573413"/>
    <lineage>
        <taxon>Bacteria</taxon>
        <taxon>Pseudomonadati</taxon>
        <taxon>Spirochaetota</taxon>
        <taxon>Spirochaetia</taxon>
        <taxon>Spirochaetales</taxon>
        <taxon>Spirochaetaceae</taxon>
        <taxon>Sediminispirochaeta</taxon>
    </lineage>
</organism>
<gene>
    <name evidence="4" type="primary">rplO</name>
    <name evidence="8" type="ordered locus">Spirs_0974</name>
</gene>
<dbReference type="AlphaFoldDB" id="E1RCM8"/>
<dbReference type="NCBIfam" id="TIGR01071">
    <property type="entry name" value="rplO_bact"/>
    <property type="match status" value="1"/>
</dbReference>